<keyword evidence="7" id="KW-0653">Protein transport</keyword>
<dbReference type="GO" id="GO:0031992">
    <property type="term" value="F:energy transducer activity"/>
    <property type="evidence" value="ECO:0007669"/>
    <property type="project" value="TreeGrafter"/>
</dbReference>
<evidence type="ECO:0000256" key="6">
    <source>
        <dbReference type="ARBA" id="ARBA00022692"/>
    </source>
</evidence>
<evidence type="ECO:0000256" key="4">
    <source>
        <dbReference type="ARBA" id="ARBA00022475"/>
    </source>
</evidence>
<keyword evidence="9" id="KW-0472">Membrane</keyword>
<evidence type="ECO:0000256" key="9">
    <source>
        <dbReference type="ARBA" id="ARBA00023136"/>
    </source>
</evidence>
<dbReference type="GO" id="GO:0055085">
    <property type="term" value="P:transmembrane transport"/>
    <property type="evidence" value="ECO:0007669"/>
    <property type="project" value="InterPro"/>
</dbReference>
<organism evidence="12 13">
    <name type="scientific">Pedobacter rhizosphaerae</name>
    <dbReference type="NCBI Taxonomy" id="390241"/>
    <lineage>
        <taxon>Bacteria</taxon>
        <taxon>Pseudomonadati</taxon>
        <taxon>Bacteroidota</taxon>
        <taxon>Sphingobacteriia</taxon>
        <taxon>Sphingobacteriales</taxon>
        <taxon>Sphingobacteriaceae</taxon>
        <taxon>Pedobacter</taxon>
    </lineage>
</organism>
<keyword evidence="5" id="KW-0997">Cell inner membrane</keyword>
<keyword evidence="13" id="KW-1185">Reference proteome</keyword>
<keyword evidence="4" id="KW-1003">Cell membrane</keyword>
<proteinExistence type="inferred from homology"/>
<evidence type="ECO:0000256" key="5">
    <source>
        <dbReference type="ARBA" id="ARBA00022519"/>
    </source>
</evidence>
<keyword evidence="3" id="KW-0813">Transport</keyword>
<dbReference type="RefSeq" id="WP_245738582.1">
    <property type="nucleotide sequence ID" value="NZ_FOGG01000004.1"/>
</dbReference>
<dbReference type="GO" id="GO:0015031">
    <property type="term" value="P:protein transport"/>
    <property type="evidence" value="ECO:0007669"/>
    <property type="project" value="UniProtKB-KW"/>
</dbReference>
<dbReference type="STRING" id="390241.SAMN04488023_104187"/>
<feature type="chain" id="PRO_5011789484" evidence="10">
    <location>
        <begin position="22"/>
        <end position="107"/>
    </location>
</feature>
<protein>
    <submittedName>
        <fullName evidence="12">TonB family C-terminal domain-containing protein</fullName>
    </submittedName>
</protein>
<reference evidence="12 13" key="1">
    <citation type="submission" date="2016-10" db="EMBL/GenBank/DDBJ databases">
        <authorList>
            <person name="de Groot N.N."/>
        </authorList>
    </citation>
    <scope>NUCLEOTIDE SEQUENCE [LARGE SCALE GENOMIC DNA]</scope>
    <source>
        <strain evidence="12 13">DSM 18610</strain>
    </source>
</reference>
<dbReference type="Pfam" id="PF03544">
    <property type="entry name" value="TonB_C"/>
    <property type="match status" value="1"/>
</dbReference>
<dbReference type="InterPro" id="IPR051045">
    <property type="entry name" value="TonB-dependent_transducer"/>
</dbReference>
<dbReference type="PROSITE" id="PS52015">
    <property type="entry name" value="TONB_CTD"/>
    <property type="match status" value="1"/>
</dbReference>
<evidence type="ECO:0000313" key="12">
    <source>
        <dbReference type="EMBL" id="SER11878.1"/>
    </source>
</evidence>
<gene>
    <name evidence="12" type="ORF">SAMN04488023_104187</name>
</gene>
<evidence type="ECO:0000256" key="3">
    <source>
        <dbReference type="ARBA" id="ARBA00022448"/>
    </source>
</evidence>
<dbReference type="Gene3D" id="3.30.1150.10">
    <property type="match status" value="1"/>
</dbReference>
<dbReference type="GO" id="GO:0098797">
    <property type="term" value="C:plasma membrane protein complex"/>
    <property type="evidence" value="ECO:0007669"/>
    <property type="project" value="TreeGrafter"/>
</dbReference>
<evidence type="ECO:0000256" key="8">
    <source>
        <dbReference type="ARBA" id="ARBA00022989"/>
    </source>
</evidence>
<keyword evidence="6" id="KW-0812">Transmembrane</keyword>
<accession>A0A1H9LKG5</accession>
<keyword evidence="8" id="KW-1133">Transmembrane helix</keyword>
<name>A0A1H9LKG5_9SPHI</name>
<evidence type="ECO:0000313" key="13">
    <source>
        <dbReference type="Proteomes" id="UP000199572"/>
    </source>
</evidence>
<dbReference type="EMBL" id="FOGG01000004">
    <property type="protein sequence ID" value="SER11878.1"/>
    <property type="molecule type" value="Genomic_DNA"/>
</dbReference>
<dbReference type="Proteomes" id="UP000199572">
    <property type="component" value="Unassembled WGS sequence"/>
</dbReference>
<comment type="subcellular location">
    <subcellularLocation>
        <location evidence="1">Cell inner membrane</location>
        <topology evidence="1">Single-pass membrane protein</topology>
        <orientation evidence="1">Periplasmic side</orientation>
    </subcellularLocation>
</comment>
<keyword evidence="10" id="KW-0732">Signal</keyword>
<dbReference type="PANTHER" id="PTHR33446:SF2">
    <property type="entry name" value="PROTEIN TONB"/>
    <property type="match status" value="1"/>
</dbReference>
<dbReference type="NCBIfam" id="TIGR01352">
    <property type="entry name" value="tonB_Cterm"/>
    <property type="match status" value="1"/>
</dbReference>
<evidence type="ECO:0000256" key="10">
    <source>
        <dbReference type="SAM" id="SignalP"/>
    </source>
</evidence>
<evidence type="ECO:0000256" key="1">
    <source>
        <dbReference type="ARBA" id="ARBA00004383"/>
    </source>
</evidence>
<feature type="signal peptide" evidence="10">
    <location>
        <begin position="1"/>
        <end position="21"/>
    </location>
</feature>
<evidence type="ECO:0000256" key="2">
    <source>
        <dbReference type="ARBA" id="ARBA00006555"/>
    </source>
</evidence>
<dbReference type="AlphaFoldDB" id="A0A1H9LKG5"/>
<feature type="domain" description="TonB C-terminal" evidence="11">
    <location>
        <begin position="41"/>
        <end position="107"/>
    </location>
</feature>
<dbReference type="InterPro" id="IPR037682">
    <property type="entry name" value="TonB_C"/>
</dbReference>
<dbReference type="PANTHER" id="PTHR33446">
    <property type="entry name" value="PROTEIN TONB-RELATED"/>
    <property type="match status" value="1"/>
</dbReference>
<evidence type="ECO:0000256" key="7">
    <source>
        <dbReference type="ARBA" id="ARBA00022927"/>
    </source>
</evidence>
<dbReference type="InterPro" id="IPR006260">
    <property type="entry name" value="TonB/TolA_C"/>
</dbReference>
<sequence length="107" mass="12021">MRKLFFLALMGIAMCVNIAKAQNTDRVYDFVSVDKQPEFPGGFKKFYDYLAKAIKYPEPAKRNNVEGRVFLSFIVEKNGALTDIIVIRKLGSGTDEEAIRVLKSSPA</sequence>
<evidence type="ECO:0000259" key="11">
    <source>
        <dbReference type="PROSITE" id="PS52015"/>
    </source>
</evidence>
<comment type="similarity">
    <text evidence="2">Belongs to the TonB family.</text>
</comment>
<dbReference type="SUPFAM" id="SSF74653">
    <property type="entry name" value="TolA/TonB C-terminal domain"/>
    <property type="match status" value="1"/>
</dbReference>